<dbReference type="AlphaFoldDB" id="A0A915YDV5"/>
<dbReference type="GO" id="GO:0006508">
    <property type="term" value="P:proteolysis"/>
    <property type="evidence" value="ECO:0007669"/>
    <property type="project" value="InterPro"/>
</dbReference>
<dbReference type="KEGG" id="aup:AsAng_0019900"/>
<gene>
    <name evidence="2" type="ORF">AsAng_0019900</name>
</gene>
<evidence type="ECO:0000259" key="1">
    <source>
        <dbReference type="Pfam" id="PF00656"/>
    </source>
</evidence>
<protein>
    <submittedName>
        <fullName evidence="2">Caspase family protein</fullName>
    </submittedName>
</protein>
<sequence length="268" mass="30161">MKGMSLHVGLNYVDPTHYQGWDGKLNACEKDARDMEFIAASKGFVTSTLLREQASRDRVKNAIEEAAKTLEAGDIFYLSYSGHGGQLPDQNGDEPDGQDETWCLFDGQLVDDELKALWTEFKEGVRIFVTSDSCHSGSIIRLHATPNEKYTDAPARIMPSENALTTYMANRSFYDPILANIKAVDESLIKATVLLISGCQDNQSSYEGSFNGWFTRALKIVWNGGKFRGDYQQFRARIVDRLPDYQSPNFMILGKANPDFRRQTPFTI</sequence>
<dbReference type="GO" id="GO:0004197">
    <property type="term" value="F:cysteine-type endopeptidase activity"/>
    <property type="evidence" value="ECO:0007669"/>
    <property type="project" value="InterPro"/>
</dbReference>
<dbReference type="EMBL" id="AP026867">
    <property type="protein sequence ID" value="BDS11278.1"/>
    <property type="molecule type" value="Genomic_DNA"/>
</dbReference>
<feature type="domain" description="Peptidase C14 caspase" evidence="1">
    <location>
        <begin position="16"/>
        <end position="243"/>
    </location>
</feature>
<dbReference type="InterPro" id="IPR011600">
    <property type="entry name" value="Pept_C14_caspase"/>
</dbReference>
<name>A0A915YDV5_9BACT</name>
<evidence type="ECO:0000313" key="3">
    <source>
        <dbReference type="Proteomes" id="UP001060919"/>
    </source>
</evidence>
<reference evidence="2" key="1">
    <citation type="submission" date="2022-09" db="EMBL/GenBank/DDBJ databases">
        <title>Aureispira anguillicida sp. nov., isolated from Leptocephalus of Japanese eel Anguilla japonica.</title>
        <authorList>
            <person name="Yuasa K."/>
            <person name="Mekata T."/>
            <person name="Ikunari K."/>
        </authorList>
    </citation>
    <scope>NUCLEOTIDE SEQUENCE</scope>
    <source>
        <strain evidence="2">EL160426</strain>
    </source>
</reference>
<dbReference type="Proteomes" id="UP001060919">
    <property type="component" value="Chromosome"/>
</dbReference>
<dbReference type="GO" id="GO:0005737">
    <property type="term" value="C:cytoplasm"/>
    <property type="evidence" value="ECO:0007669"/>
    <property type="project" value="TreeGrafter"/>
</dbReference>
<dbReference type="PANTHER" id="PTHR48104">
    <property type="entry name" value="METACASPASE-4"/>
    <property type="match status" value="1"/>
</dbReference>
<keyword evidence="3" id="KW-1185">Reference proteome</keyword>
<dbReference type="Pfam" id="PF00656">
    <property type="entry name" value="Peptidase_C14"/>
    <property type="match status" value="1"/>
</dbReference>
<dbReference type="PANTHER" id="PTHR48104:SF30">
    <property type="entry name" value="METACASPASE-1"/>
    <property type="match status" value="1"/>
</dbReference>
<proteinExistence type="predicted"/>
<dbReference type="InterPro" id="IPR050452">
    <property type="entry name" value="Metacaspase"/>
</dbReference>
<dbReference type="RefSeq" id="WP_264792477.1">
    <property type="nucleotide sequence ID" value="NZ_AP026867.1"/>
</dbReference>
<dbReference type="Gene3D" id="3.40.50.1460">
    <property type="match status" value="1"/>
</dbReference>
<accession>A0A915YDV5</accession>
<organism evidence="2 3">
    <name type="scientific">Aureispira anguillae</name>
    <dbReference type="NCBI Taxonomy" id="2864201"/>
    <lineage>
        <taxon>Bacteria</taxon>
        <taxon>Pseudomonadati</taxon>
        <taxon>Bacteroidota</taxon>
        <taxon>Saprospiria</taxon>
        <taxon>Saprospirales</taxon>
        <taxon>Saprospiraceae</taxon>
        <taxon>Aureispira</taxon>
    </lineage>
</organism>
<evidence type="ECO:0000313" key="2">
    <source>
        <dbReference type="EMBL" id="BDS11278.1"/>
    </source>
</evidence>